<dbReference type="GO" id="GO:0006384">
    <property type="term" value="P:transcription initiation at RNA polymerase III promoter"/>
    <property type="evidence" value="ECO:0007669"/>
    <property type="project" value="InterPro"/>
</dbReference>
<dbReference type="InterPro" id="IPR040454">
    <property type="entry name" value="TF_IIIC_Tfc1/Sfc1"/>
</dbReference>
<accession>H8X6N0</accession>
<sequence length="611" mass="70436">MVLRIASHLQQQKKQQNKENINIRPTYLKAPTIFSTMDENPLAESYSMDIPHVGAIELPLNIKNEAKVINALGGKDKISDAIKNSDVPLELRFRKDPFHHPVQATTSTNERILIKVSIPKKVVKQNQTASVRELIEKNNIDKTTPKTKVQPIAIVDKTFRFRAMSDFQVITKNNADVQDITKNVLDATNYESLKYYVEKHNNFHGYMDMNNEYFENKDHNLPPPPIFSPIKYPYDYRYQRNPITSTIKDEKSGEIKVVSKKTPFKLHTILIDISTDPPTQPPSKLTTNLNKLLSQKLPVNSPDYLLIKCIEWCKEVFSIKPIWIRRQLYDIIPEGLNRSLKFALPYVTYIYRSGPWRFCNIKIGVDPRTDSSFWRYQNEYFRVVGVRNSSQDSSKKVVPKTLENAPFPIEISQNLLFDGVNLPSAVTYQIGDILDLDITSIIENHMTSMGKDFIRDSLDVSDGWINKTTMNLIRRIMRYKLQQLVKEEPIDQSKIYKMSNTDFVREETFADDAKVDDEDTKMEVYDSDEGEEEEEAEEEEEKGAKEEMELEKKIDKGDNALGGDTIKDPDAMDVDVNVDDIFTRLSNMNQDTANSLRHLVGFIRQDDLSND</sequence>
<feature type="domain" description="Transcription factor IIIC subunit Tfc1/Sfc1 triple barrel" evidence="7">
    <location>
        <begin position="55"/>
        <end position="169"/>
    </location>
</feature>
<dbReference type="GO" id="GO:0005634">
    <property type="term" value="C:nucleus"/>
    <property type="evidence" value="ECO:0007669"/>
    <property type="project" value="UniProtKB-SubCell"/>
</dbReference>
<evidence type="ECO:0000256" key="4">
    <source>
        <dbReference type="ARBA" id="ARBA00023242"/>
    </source>
</evidence>
<feature type="region of interest" description="Disordered" evidence="5">
    <location>
        <begin position="523"/>
        <end position="570"/>
    </location>
</feature>
<keyword evidence="2" id="KW-0238">DNA-binding</keyword>
<evidence type="ECO:0000256" key="2">
    <source>
        <dbReference type="ARBA" id="ARBA00023125"/>
    </source>
</evidence>
<reference evidence="8 9" key="1">
    <citation type="journal article" date="2012" name="PLoS ONE">
        <title>Sequence and analysis of the genome of the pathogenic yeast Candida orthopsilosis.</title>
        <authorList>
            <person name="Riccombeni A."/>
            <person name="Vidanes G."/>
            <person name="Proux-Wera E."/>
            <person name="Wolfe K.H."/>
            <person name="Butler G."/>
        </authorList>
    </citation>
    <scope>NUCLEOTIDE SEQUENCE [LARGE SCALE GENOMIC DNA]</scope>
    <source>
        <strain evidence="8 9">Co 90-125</strain>
    </source>
</reference>
<organism evidence="8 9">
    <name type="scientific">Candida orthopsilosis (strain 90-125)</name>
    <name type="common">Yeast</name>
    <dbReference type="NCBI Taxonomy" id="1136231"/>
    <lineage>
        <taxon>Eukaryota</taxon>
        <taxon>Fungi</taxon>
        <taxon>Dikarya</taxon>
        <taxon>Ascomycota</taxon>
        <taxon>Saccharomycotina</taxon>
        <taxon>Pichiomycetes</taxon>
        <taxon>Debaryomycetaceae</taxon>
        <taxon>Candida/Lodderomyces clade</taxon>
        <taxon>Candida</taxon>
    </lineage>
</organism>
<proteinExistence type="predicted"/>
<dbReference type="HOGENOM" id="CLU_020038_0_0_1"/>
<dbReference type="GO" id="GO:0000127">
    <property type="term" value="C:transcription factor TFIIIC complex"/>
    <property type="evidence" value="ECO:0007669"/>
    <property type="project" value="InterPro"/>
</dbReference>
<dbReference type="AlphaFoldDB" id="H8X6N0"/>
<dbReference type="InterPro" id="IPR041499">
    <property type="entry name" value="Tfc1/Sfc1_N"/>
</dbReference>
<evidence type="ECO:0000313" key="9">
    <source>
        <dbReference type="Proteomes" id="UP000005018"/>
    </source>
</evidence>
<dbReference type="PANTHER" id="PTHR13230:SF5">
    <property type="entry name" value="GENERAL TRANSCRIPTION FACTOR 3C POLYPEPTIDE 5"/>
    <property type="match status" value="1"/>
</dbReference>
<dbReference type="Pfam" id="PF17682">
    <property type="entry name" value="Tau95_N"/>
    <property type="match status" value="1"/>
</dbReference>
<evidence type="ECO:0000259" key="7">
    <source>
        <dbReference type="Pfam" id="PF17682"/>
    </source>
</evidence>
<evidence type="ECO:0000259" key="6">
    <source>
        <dbReference type="Pfam" id="PF09734"/>
    </source>
</evidence>
<dbReference type="eggNOG" id="KOG2473">
    <property type="taxonomic scope" value="Eukaryota"/>
</dbReference>
<dbReference type="Gene3D" id="3.30.200.160">
    <property type="entry name" value="TFIIIC, subcomplex tauA, subunit Sfc1, barrel domain"/>
    <property type="match status" value="1"/>
</dbReference>
<feature type="compositionally biased region" description="Acidic residues" evidence="5">
    <location>
        <begin position="523"/>
        <end position="541"/>
    </location>
</feature>
<dbReference type="GeneID" id="14541099"/>
<dbReference type="GO" id="GO:0001003">
    <property type="term" value="F:RNA polymerase III type 2 promoter sequence-specific DNA binding"/>
    <property type="evidence" value="ECO:0007669"/>
    <property type="project" value="TreeGrafter"/>
</dbReference>
<dbReference type="Proteomes" id="UP000005018">
    <property type="component" value="Chromosome 5"/>
</dbReference>
<name>H8X6N0_CANO9</name>
<protein>
    <submittedName>
        <fullName evidence="8">RNA polymerase III transcription initiation factor complex (TFIIIC) subunit</fullName>
    </submittedName>
</protein>
<keyword evidence="8" id="KW-0396">Initiation factor</keyword>
<dbReference type="InterPro" id="IPR042536">
    <property type="entry name" value="TFIIIC_tauA_Sfc1"/>
</dbReference>
<evidence type="ECO:0000256" key="5">
    <source>
        <dbReference type="SAM" id="MobiDB-lite"/>
    </source>
</evidence>
<feature type="compositionally biased region" description="Basic and acidic residues" evidence="5">
    <location>
        <begin position="542"/>
        <end position="558"/>
    </location>
</feature>
<comment type="subcellular location">
    <subcellularLocation>
        <location evidence="1">Nucleus</location>
    </subcellularLocation>
</comment>
<keyword evidence="4" id="KW-0539">Nucleus</keyword>
<dbReference type="Pfam" id="PF09734">
    <property type="entry name" value="Tau95"/>
    <property type="match status" value="1"/>
</dbReference>
<dbReference type="KEGG" id="cot:CORT_0E00510"/>
<gene>
    <name evidence="8" type="ORF">CORT_0E00510</name>
</gene>
<dbReference type="GO" id="GO:0003743">
    <property type="term" value="F:translation initiation factor activity"/>
    <property type="evidence" value="ECO:0007669"/>
    <property type="project" value="UniProtKB-KW"/>
</dbReference>
<evidence type="ECO:0000313" key="8">
    <source>
        <dbReference type="EMBL" id="CCG23641.1"/>
    </source>
</evidence>
<dbReference type="EMBL" id="HE681723">
    <property type="protein sequence ID" value="CCG23641.1"/>
    <property type="molecule type" value="Genomic_DNA"/>
</dbReference>
<dbReference type="GO" id="GO:0001002">
    <property type="term" value="F:RNA polymerase III type 1 promoter sequence-specific DNA binding"/>
    <property type="evidence" value="ECO:0007669"/>
    <property type="project" value="TreeGrafter"/>
</dbReference>
<dbReference type="PANTHER" id="PTHR13230">
    <property type="entry name" value="GENERAL TRANSCRIPTION FACTOR IIIC, POLYPEPTIDE 5"/>
    <property type="match status" value="1"/>
</dbReference>
<feature type="domain" description="Transcription factor IIIC subunit 5 HTH" evidence="6">
    <location>
        <begin position="221"/>
        <end position="382"/>
    </location>
</feature>
<dbReference type="RefSeq" id="XP_003869774.1">
    <property type="nucleotide sequence ID" value="XM_003869725.1"/>
</dbReference>
<dbReference type="OrthoDB" id="5598268at2759"/>
<evidence type="ECO:0000256" key="1">
    <source>
        <dbReference type="ARBA" id="ARBA00004123"/>
    </source>
</evidence>
<evidence type="ECO:0000256" key="3">
    <source>
        <dbReference type="ARBA" id="ARBA00023163"/>
    </source>
</evidence>
<keyword evidence="8" id="KW-0648">Protein biosynthesis</keyword>
<dbReference type="InterPro" id="IPR019136">
    <property type="entry name" value="TF_IIIC_su-5_HTH"/>
</dbReference>
<keyword evidence="3" id="KW-0804">Transcription</keyword>
<keyword evidence="9" id="KW-1185">Reference proteome</keyword>